<accession>A0A2N9JAY8</accession>
<protein>
    <submittedName>
        <fullName evidence="1">Uncharacterized protein</fullName>
    </submittedName>
</protein>
<dbReference type="EMBL" id="OIVN01006474">
    <property type="protein sequence ID" value="SPD33815.1"/>
    <property type="molecule type" value="Genomic_DNA"/>
</dbReference>
<proteinExistence type="predicted"/>
<organism evidence="1">
    <name type="scientific">Fagus sylvatica</name>
    <name type="common">Beechnut</name>
    <dbReference type="NCBI Taxonomy" id="28930"/>
    <lineage>
        <taxon>Eukaryota</taxon>
        <taxon>Viridiplantae</taxon>
        <taxon>Streptophyta</taxon>
        <taxon>Embryophyta</taxon>
        <taxon>Tracheophyta</taxon>
        <taxon>Spermatophyta</taxon>
        <taxon>Magnoliopsida</taxon>
        <taxon>eudicotyledons</taxon>
        <taxon>Gunneridae</taxon>
        <taxon>Pentapetalae</taxon>
        <taxon>rosids</taxon>
        <taxon>fabids</taxon>
        <taxon>Fagales</taxon>
        <taxon>Fagaceae</taxon>
        <taxon>Fagus</taxon>
    </lineage>
</organism>
<evidence type="ECO:0000313" key="1">
    <source>
        <dbReference type="EMBL" id="SPD33815.1"/>
    </source>
</evidence>
<sequence>MTGEDGKTSEIEKFDGTDFGYWKMQIEDYVWYKFATGAHKYDYEEKKMMILVKEGLL</sequence>
<reference evidence="1" key="1">
    <citation type="submission" date="2018-02" db="EMBL/GenBank/DDBJ databases">
        <authorList>
            <person name="Cohen D.B."/>
            <person name="Kent A.D."/>
        </authorList>
    </citation>
    <scope>NUCLEOTIDE SEQUENCE</scope>
</reference>
<name>A0A2N9JAY8_FAGSY</name>
<gene>
    <name evidence="1" type="ORF">FSB_LOCUS61697</name>
</gene>
<dbReference type="AlphaFoldDB" id="A0A2N9JAY8"/>